<evidence type="ECO:0000256" key="8">
    <source>
        <dbReference type="SAM" id="Phobius"/>
    </source>
</evidence>
<evidence type="ECO:0000256" key="5">
    <source>
        <dbReference type="ARBA" id="ARBA00022989"/>
    </source>
</evidence>
<dbReference type="PROSITE" id="PS50887">
    <property type="entry name" value="GGDEF"/>
    <property type="match status" value="1"/>
</dbReference>
<reference evidence="10 11" key="1">
    <citation type="journal article" date="2020" name="Front. Cell. Infect. Microbiol.">
        <title>Characterization of Three Porcine Acinetobacter towneri Strains Co-Harboring tet(X3) and bla OXA-58.</title>
        <authorList>
            <person name="Ma J."/>
            <person name="Wang J."/>
            <person name="Feng J."/>
            <person name="Liu Y."/>
            <person name="Yang B."/>
            <person name="Li R."/>
            <person name="Bai L."/>
            <person name="He T."/>
            <person name="Wang X."/>
            <person name="Yang Z."/>
        </authorList>
    </citation>
    <scope>NUCLEOTIDE SEQUENCE [LARGE SCALE GENOMIC DNA]</scope>
    <source>
        <strain evidence="10 11">GX5</strain>
    </source>
</reference>
<evidence type="ECO:0000256" key="4">
    <source>
        <dbReference type="ARBA" id="ARBA00022692"/>
    </source>
</evidence>
<evidence type="ECO:0000313" key="10">
    <source>
        <dbReference type="EMBL" id="QTD60723.1"/>
    </source>
</evidence>
<evidence type="ECO:0000256" key="6">
    <source>
        <dbReference type="ARBA" id="ARBA00023136"/>
    </source>
</evidence>
<dbReference type="EMBL" id="CP071770">
    <property type="protein sequence ID" value="QTD60723.1"/>
    <property type="molecule type" value="Genomic_DNA"/>
</dbReference>
<feature type="transmembrane region" description="Helical" evidence="8">
    <location>
        <begin position="276"/>
        <end position="300"/>
    </location>
</feature>
<evidence type="ECO:0000256" key="7">
    <source>
        <dbReference type="ARBA" id="ARBA00034247"/>
    </source>
</evidence>
<dbReference type="Proteomes" id="UP000663954">
    <property type="component" value="Chromosome"/>
</dbReference>
<dbReference type="PANTHER" id="PTHR45138">
    <property type="entry name" value="REGULATORY COMPONENTS OF SENSORY TRANSDUCTION SYSTEM"/>
    <property type="match status" value="1"/>
</dbReference>
<evidence type="ECO:0000259" key="9">
    <source>
        <dbReference type="PROSITE" id="PS50887"/>
    </source>
</evidence>
<dbReference type="GeneID" id="64223170"/>
<dbReference type="SMART" id="SM00267">
    <property type="entry name" value="GGDEF"/>
    <property type="match status" value="1"/>
</dbReference>
<organism evidence="10 11">
    <name type="scientific">Acinetobacter towneri</name>
    <dbReference type="NCBI Taxonomy" id="202956"/>
    <lineage>
        <taxon>Bacteria</taxon>
        <taxon>Pseudomonadati</taxon>
        <taxon>Pseudomonadota</taxon>
        <taxon>Gammaproteobacteria</taxon>
        <taxon>Moraxellales</taxon>
        <taxon>Moraxellaceae</taxon>
        <taxon>Acinetobacter</taxon>
    </lineage>
</organism>
<evidence type="ECO:0000313" key="11">
    <source>
        <dbReference type="Proteomes" id="UP000663954"/>
    </source>
</evidence>
<dbReference type="InterPro" id="IPR029787">
    <property type="entry name" value="Nucleotide_cyclase"/>
</dbReference>
<keyword evidence="5 8" id="KW-1133">Transmembrane helix</keyword>
<feature type="transmembrane region" description="Helical" evidence="8">
    <location>
        <begin position="128"/>
        <end position="147"/>
    </location>
</feature>
<dbReference type="InterPro" id="IPR043128">
    <property type="entry name" value="Rev_trsase/Diguanyl_cyclase"/>
</dbReference>
<protein>
    <recommendedName>
        <fullName evidence="2">diguanylate cyclase</fullName>
        <ecNumber evidence="2">2.7.7.65</ecNumber>
    </recommendedName>
</protein>
<keyword evidence="6 8" id="KW-0472">Membrane</keyword>
<dbReference type="InterPro" id="IPR007895">
    <property type="entry name" value="MASE1"/>
</dbReference>
<comment type="catalytic activity">
    <reaction evidence="7">
        <text>2 GTP = 3',3'-c-di-GMP + 2 diphosphate</text>
        <dbReference type="Rhea" id="RHEA:24898"/>
        <dbReference type="ChEBI" id="CHEBI:33019"/>
        <dbReference type="ChEBI" id="CHEBI:37565"/>
        <dbReference type="ChEBI" id="CHEBI:58805"/>
        <dbReference type="EC" id="2.7.7.65"/>
    </reaction>
</comment>
<feature type="transmembrane region" description="Helical" evidence="8">
    <location>
        <begin position="17"/>
        <end position="36"/>
    </location>
</feature>
<dbReference type="EC" id="2.7.7.65" evidence="2"/>
<feature type="domain" description="GGDEF" evidence="9">
    <location>
        <begin position="343"/>
        <end position="477"/>
    </location>
</feature>
<keyword evidence="3" id="KW-1003">Cell membrane</keyword>
<gene>
    <name evidence="10" type="ORF">J4G45_07705</name>
</gene>
<comment type="subcellular location">
    <subcellularLocation>
        <location evidence="1">Cell membrane</location>
        <topology evidence="1">Multi-pass membrane protein</topology>
    </subcellularLocation>
</comment>
<dbReference type="SUPFAM" id="SSF55073">
    <property type="entry name" value="Nucleotide cyclase"/>
    <property type="match status" value="1"/>
</dbReference>
<dbReference type="RefSeq" id="WP_207973578.1">
    <property type="nucleotide sequence ID" value="NZ_CP046045.1"/>
</dbReference>
<feature type="transmembrane region" description="Helical" evidence="8">
    <location>
        <begin position="56"/>
        <end position="76"/>
    </location>
</feature>
<sequence>MQNFSIPQTISSTQKQIFAFGLLAVVVFFSCLLGIFTRPLSYFSFFWPSNALLLGLLIRFPSLKSFGGILGAFFGYMGADLVTDNTFLMTLGLTLSNFVAVFSGLFFFNFARAKLPASNNNVSELYPHIIAVTLGCFFGALFAILLLPNLPHTFMLKENRWIDFFTWWSGEILNAVIVLPLILAAPGWSKFKKLINNQYAKETQIQDILPFFALLISIACTHIFYGPGALLYPLAALIWAAASYQLFNLALINSLVCLTLYHSVTGLFIDQVNSSYLTTIISIRVGLIILGLATLILCVISQNRNQLYREVLYLANHDSLTETLNRRSFTQLSEKALKHKNNHSLSLIMLDIDDFKKMNDQYGHYVGDRALQHLSNIVKSNLRDHDLFCRIGGEEFIILLNNNNLNKTQRIAERIRMCIEHQALNLENLEPIHFTVSMGVSHTHLPTNLPLQDLIIQADQALYQAKMQGRNRVILAS</sequence>
<dbReference type="PANTHER" id="PTHR45138:SF9">
    <property type="entry name" value="DIGUANYLATE CYCLASE DGCM-RELATED"/>
    <property type="match status" value="1"/>
</dbReference>
<feature type="transmembrane region" description="Helical" evidence="8">
    <location>
        <begin position="168"/>
        <end position="188"/>
    </location>
</feature>
<dbReference type="InterPro" id="IPR050469">
    <property type="entry name" value="Diguanylate_Cyclase"/>
</dbReference>
<dbReference type="InterPro" id="IPR000160">
    <property type="entry name" value="GGDEF_dom"/>
</dbReference>
<keyword evidence="4 8" id="KW-0812">Transmembrane</keyword>
<feature type="transmembrane region" description="Helical" evidence="8">
    <location>
        <begin position="246"/>
        <end position="264"/>
    </location>
</feature>
<name>A0ABX7TBD7_9GAMM</name>
<evidence type="ECO:0000256" key="1">
    <source>
        <dbReference type="ARBA" id="ARBA00004651"/>
    </source>
</evidence>
<dbReference type="Gene3D" id="3.30.70.270">
    <property type="match status" value="1"/>
</dbReference>
<accession>A0ABX7TBD7</accession>
<feature type="transmembrane region" description="Helical" evidence="8">
    <location>
        <begin position="88"/>
        <end position="108"/>
    </location>
</feature>
<feature type="transmembrane region" description="Helical" evidence="8">
    <location>
        <begin position="208"/>
        <end position="234"/>
    </location>
</feature>
<proteinExistence type="predicted"/>
<keyword evidence="11" id="KW-1185">Reference proteome</keyword>
<evidence type="ECO:0000256" key="3">
    <source>
        <dbReference type="ARBA" id="ARBA00022475"/>
    </source>
</evidence>
<dbReference type="CDD" id="cd01949">
    <property type="entry name" value="GGDEF"/>
    <property type="match status" value="1"/>
</dbReference>
<dbReference type="Pfam" id="PF00990">
    <property type="entry name" value="GGDEF"/>
    <property type="match status" value="1"/>
</dbReference>
<dbReference type="Pfam" id="PF05231">
    <property type="entry name" value="MASE1"/>
    <property type="match status" value="1"/>
</dbReference>
<dbReference type="NCBIfam" id="TIGR00254">
    <property type="entry name" value="GGDEF"/>
    <property type="match status" value="1"/>
</dbReference>
<evidence type="ECO:0000256" key="2">
    <source>
        <dbReference type="ARBA" id="ARBA00012528"/>
    </source>
</evidence>